<dbReference type="Pfam" id="PF20252">
    <property type="entry name" value="BIG2_C"/>
    <property type="match status" value="1"/>
</dbReference>
<dbReference type="SMART" id="SM00222">
    <property type="entry name" value="Sec7"/>
    <property type="match status" value="1"/>
</dbReference>
<organism evidence="8 9">
    <name type="scientific">Piromyces finnis</name>
    <dbReference type="NCBI Taxonomy" id="1754191"/>
    <lineage>
        <taxon>Eukaryota</taxon>
        <taxon>Fungi</taxon>
        <taxon>Fungi incertae sedis</taxon>
        <taxon>Chytridiomycota</taxon>
        <taxon>Chytridiomycota incertae sedis</taxon>
        <taxon>Neocallimastigomycetes</taxon>
        <taxon>Neocallimastigales</taxon>
        <taxon>Neocallimastigaceae</taxon>
        <taxon>Piromyces</taxon>
    </lineage>
</organism>
<dbReference type="InterPro" id="IPR032691">
    <property type="entry name" value="Mon2/Sec7/BIG1-like_HUS"/>
</dbReference>
<dbReference type="SUPFAM" id="SSF48425">
    <property type="entry name" value="Sec7 domain"/>
    <property type="match status" value="1"/>
</dbReference>
<evidence type="ECO:0000256" key="4">
    <source>
        <dbReference type="ARBA" id="ARBA00023136"/>
    </source>
</evidence>
<dbReference type="Pfam" id="PF16213">
    <property type="entry name" value="DCB"/>
    <property type="match status" value="1"/>
</dbReference>
<evidence type="ECO:0000259" key="7">
    <source>
        <dbReference type="PROSITE" id="PS50190"/>
    </source>
</evidence>
<feature type="region of interest" description="Disordered" evidence="6">
    <location>
        <begin position="1959"/>
        <end position="1987"/>
    </location>
</feature>
<dbReference type="InterPro" id="IPR035999">
    <property type="entry name" value="Sec7_dom_sf"/>
</dbReference>
<dbReference type="InterPro" id="IPR000904">
    <property type="entry name" value="Sec7_dom"/>
</dbReference>
<dbReference type="PANTHER" id="PTHR10663:SF375">
    <property type="entry name" value="LD29171P"/>
    <property type="match status" value="1"/>
</dbReference>
<protein>
    <recommendedName>
        <fullName evidence="7">SEC7 domain-containing protein</fullName>
    </recommendedName>
</protein>
<keyword evidence="4" id="KW-0472">Membrane</keyword>
<reference evidence="8 9" key="2">
    <citation type="submission" date="2016-08" db="EMBL/GenBank/DDBJ databases">
        <title>Pervasive Adenine N6-methylation of Active Genes in Fungi.</title>
        <authorList>
            <consortium name="DOE Joint Genome Institute"/>
            <person name="Mondo S.J."/>
            <person name="Dannebaum R.O."/>
            <person name="Kuo R.C."/>
            <person name="Labutti K."/>
            <person name="Haridas S."/>
            <person name="Kuo A."/>
            <person name="Salamov A."/>
            <person name="Ahrendt S.R."/>
            <person name="Lipzen A."/>
            <person name="Sullivan W."/>
            <person name="Andreopoulos W.B."/>
            <person name="Clum A."/>
            <person name="Lindquist E."/>
            <person name="Daum C."/>
            <person name="Ramamoorthy G.K."/>
            <person name="Gryganskyi A."/>
            <person name="Culley D."/>
            <person name="Magnuson J.K."/>
            <person name="James T.Y."/>
            <person name="O'Malley M.A."/>
            <person name="Stajich J.E."/>
            <person name="Spatafora J.W."/>
            <person name="Visel A."/>
            <person name="Grigoriev I.V."/>
        </authorList>
    </citation>
    <scope>NUCLEOTIDE SEQUENCE [LARGE SCALE GENOMIC DNA]</scope>
    <source>
        <strain evidence="9">finn</strain>
    </source>
</reference>
<feature type="compositionally biased region" description="Polar residues" evidence="6">
    <location>
        <begin position="180"/>
        <end position="194"/>
    </location>
</feature>
<dbReference type="InterPro" id="IPR015403">
    <property type="entry name" value="Mon2/Sec7/BIG1-like_HDS"/>
</dbReference>
<evidence type="ECO:0000256" key="1">
    <source>
        <dbReference type="ARBA" id="ARBA00022448"/>
    </source>
</evidence>
<evidence type="ECO:0000256" key="6">
    <source>
        <dbReference type="SAM" id="MobiDB-lite"/>
    </source>
</evidence>
<feature type="compositionally biased region" description="Low complexity" evidence="6">
    <location>
        <begin position="195"/>
        <end position="206"/>
    </location>
</feature>
<dbReference type="Pfam" id="PF01369">
    <property type="entry name" value="Sec7"/>
    <property type="match status" value="1"/>
</dbReference>
<feature type="compositionally biased region" description="Low complexity" evidence="6">
    <location>
        <begin position="696"/>
        <end position="706"/>
    </location>
</feature>
<dbReference type="GO" id="GO:0032012">
    <property type="term" value="P:regulation of ARF protein signal transduction"/>
    <property type="evidence" value="ECO:0007669"/>
    <property type="project" value="InterPro"/>
</dbReference>
<dbReference type="PANTHER" id="PTHR10663">
    <property type="entry name" value="GUANYL-NUCLEOTIDE EXCHANGE FACTOR"/>
    <property type="match status" value="1"/>
</dbReference>
<feature type="region of interest" description="Disordered" evidence="6">
    <location>
        <begin position="59"/>
        <end position="90"/>
    </location>
</feature>
<dbReference type="FunFam" id="1.10.220.20:FF:000002">
    <property type="entry name" value="Brefeldin A-inhibited guanine nucleotide-exchange protein 1"/>
    <property type="match status" value="1"/>
</dbReference>
<evidence type="ECO:0000256" key="3">
    <source>
        <dbReference type="ARBA" id="ARBA00022927"/>
    </source>
</evidence>
<feature type="compositionally biased region" description="Basic and acidic residues" evidence="6">
    <location>
        <begin position="369"/>
        <end position="387"/>
    </location>
</feature>
<dbReference type="Gene3D" id="1.10.1000.11">
    <property type="entry name" value="Arf Nucleotide-binding Site Opener,domain 2"/>
    <property type="match status" value="1"/>
</dbReference>
<dbReference type="CDD" id="cd00171">
    <property type="entry name" value="Sec7"/>
    <property type="match status" value="1"/>
</dbReference>
<dbReference type="PROSITE" id="PS50190">
    <property type="entry name" value="SEC7"/>
    <property type="match status" value="1"/>
</dbReference>
<dbReference type="EMBL" id="MCFH01000075">
    <property type="protein sequence ID" value="ORX41920.1"/>
    <property type="molecule type" value="Genomic_DNA"/>
</dbReference>
<dbReference type="FunFam" id="1.10.1000.11:FF:000003">
    <property type="entry name" value="Brefeldin A-inhibited guanine nucleotide-exchange protein 1"/>
    <property type="match status" value="1"/>
</dbReference>
<comment type="caution">
    <text evidence="8">The sequence shown here is derived from an EMBL/GenBank/DDBJ whole genome shotgun (WGS) entry which is preliminary data.</text>
</comment>
<dbReference type="OrthoDB" id="18431at2759"/>
<feature type="region of interest" description="Disordered" evidence="6">
    <location>
        <begin position="179"/>
        <end position="206"/>
    </location>
</feature>
<name>A0A1Y1UVB3_9FUNG</name>
<dbReference type="Proteomes" id="UP000193719">
    <property type="component" value="Unassembled WGS sequence"/>
</dbReference>
<dbReference type="Pfam" id="PF12783">
    <property type="entry name" value="Sec7-like_HUS"/>
    <property type="match status" value="1"/>
</dbReference>
<feature type="domain" description="SEC7" evidence="7">
    <location>
        <begin position="789"/>
        <end position="976"/>
    </location>
</feature>
<accession>A0A1Y1UVB3</accession>
<evidence type="ECO:0000256" key="2">
    <source>
        <dbReference type="ARBA" id="ARBA00022490"/>
    </source>
</evidence>
<sequence length="2053" mass="233663">MKKQLYSNEDLIVQVQNYLKKILAETGSRQKSLKESINATLDILKEDLKLVQEQKGQLVNQVDETEAESNNDDTTNLPEDNNEDLEKQDRTTEISNITEIEVKPVPLIGAEKYWEPFKLACNPKNTVKIRELALDALQYLISHRMLTGSTPLDINQEPIQTPNITSGIIKDIKNSENEETLTQNSNASVVSESEPTTPTDKNTKNPQYPSPAFLIDEIIHVICSSFTLAPADETVQLRVLKALLTSVTSTSCEVHHVTLLKLIQTCFNIYIYSKNSNNQITSKAVLTQMINLVFSRMERYSYVLSKHIENGTLLKISKNTPLREVVEQFSDFPKDTQSNQTDDQNIPQDTTEIDSHIKNTQDENSQVIHENENINEKTDTASEEHGKKNTSKIHIKTHSTSYSVSSITTSNSARNPYDPTIAYYNELLRKDVFLVFRLLCQLSLFKDNGQAVSFNNNISTSQSSVDLSPTSIRARTIALELILSIITNSGPVFQKDPLYCDMIKNYLCISISKNGISENPLVFELSLSIFIMMLRFYKAQLKSEIEVILNTIYLHILDMGSASFIQKKKLLEGLLKVCENPQTLVDIYLNYDCDLNLESIFEKLINSCARVAQGHGLKKSSKNSNQSEISIQQETELRICSTKCLVSIINSMVEWSKEIQPSGDFSNDLSLNTIDDEVENISEGTLNNHKEKKRGSNVSSAASSSLNLQALKEEGKTIGVQRNSSTSNLSTYSNANSASFRDALLPQNQIHNVLIYKNPLGSISLNDISRQNNNQQVQSSMSSEALNTKFEEVLSKKHALTKGINLFNIRPKKGIEFLINEGFLTRDLDAISQFLHNTSGLNKAAIGEYLGEGDEFNIQLMHKFVDAMDFYDLPFVGAIRKFLQSFRLPGESQKIDRLMEKFADRYCDNNPDVFANADTAYTLAFSVIMLNTDQHSSQIKNRMEKSDFIKNNRGINNNADLPDEFLSDIFDEIANNEIVMEEEQASKIARIAKGQLLTEQERKELYHKEMEKIQKLSQELIKGGSNNKRNVDKYKIATQREIVKPMFSASWCPIMATLSLIFEDIDYNYENVSDVRKTRENNEILSELCLLGISGSIRIASIFNMAIERNAFISTLTKMSGLFNINISSIRPKNIKAIEILIQLAATYGEYFDDNWYDFFICLSQIERIQYLYKRQNPNSNDKNAEGSDPVSNPSSPIVPEPIIPRTVYMDSLMEKINSQSIVILIDKVFSNTVLLSGTEIVHFCKCLCDVSLEEVQLNKKPSRMSASISSSLPRMYSLQKIVEITYYNMDRIRLEFAKIWNIIQQHFVMVGCHTDMNVASFAIDSLRQLTMKYLERSELTHYQTQNEFLKGFDSIMRKTESVDIKEMIIQSMSHIVSLQVDNIRSGWKGIFTVLSRSAQNNNSLSILENSFNLMQDIFRSYSDKVISSGSFVSFVTSLKDFLLIDQVTPIGERIIISTFTLLQDCVNQISAANLIKSRRAESKKNLIKEKSEVDSNIEVEEDSSTIKALLQISTEDQYYLMWFPILSTYSQILIRSNNSTVKNRALTSLFDTLETLASTLFDSNFWKNIQRSVIFPIFEDLMEHDENDTNGNPYDSEMMVPSAENLENSSKIQNEDQNFTSSSALWTNVFLRLLDLFKHHIPSFSEHSYLISGFLDLIVSLVQKPRDELQNMGVTFLQQFLQENVEKIRGDNIWKIVTSAVEKCFIFTAPDEEAMNKSSVRGNKEALKKTMEQMTAKYIVHLRLLQEVHKFCNILVHHRLDEEEGDVFIDEKHKNIIFDHLNKPEYSEVPMISVIPIPYQTQWLNLFYNSYKTCHSLNEAKILQLSSYQQQGITEHIPLLIEVISFSSYLQLLFCIYSVYGDSRVNSKDIIDNKLIPLCMAILKSFVRSELESKYQSKILTIVKMIYEEIMKISGWQHAPGSNKKLTLKDNDSNLSLGSIENIISNETVYSNELQSTGNAINTTNDTEGTSSPSSLPVDNNQTNEESNKIDYPELWDGIRKEIPSFFKYSIPIVQIISNSRNINNNTNYAAQLADLSHTIKEFYEIVAYNFM</sequence>
<keyword evidence="9" id="KW-1185">Reference proteome</keyword>
<evidence type="ECO:0000313" key="8">
    <source>
        <dbReference type="EMBL" id="ORX41920.1"/>
    </source>
</evidence>
<dbReference type="GO" id="GO:0005085">
    <property type="term" value="F:guanyl-nucleotide exchange factor activity"/>
    <property type="evidence" value="ECO:0007669"/>
    <property type="project" value="InterPro"/>
</dbReference>
<dbReference type="GO" id="GO:0015031">
    <property type="term" value="P:protein transport"/>
    <property type="evidence" value="ECO:0007669"/>
    <property type="project" value="UniProtKB-KW"/>
</dbReference>
<dbReference type="Pfam" id="PF09324">
    <property type="entry name" value="Sec7-like_HDS"/>
    <property type="match status" value="1"/>
</dbReference>
<feature type="region of interest" description="Disordered" evidence="6">
    <location>
        <begin position="682"/>
        <end position="706"/>
    </location>
</feature>
<reference evidence="8 9" key="1">
    <citation type="submission" date="2016-08" db="EMBL/GenBank/DDBJ databases">
        <title>Genomes of anaerobic fungi encode conserved fungal cellulosomes for biomass hydrolysis.</title>
        <authorList>
            <consortium name="DOE Joint Genome Institute"/>
            <person name="Haitjema C.H."/>
            <person name="Gilmore S.P."/>
            <person name="Henske J.K."/>
            <person name="Solomon K.V."/>
            <person name="De Groot R."/>
            <person name="Kuo A."/>
            <person name="Mondo S.J."/>
            <person name="Salamov A.A."/>
            <person name="Labutti K."/>
            <person name="Zhao Z."/>
            <person name="Chiniquy J."/>
            <person name="Barry K."/>
            <person name="Brewer H.M."/>
            <person name="Purvine S.O."/>
            <person name="Wright A.T."/>
            <person name="Boxma B."/>
            <person name="Van Alen T."/>
            <person name="Hackstein J.H."/>
            <person name="Baker S.E."/>
            <person name="Grigoriev I.V."/>
            <person name="O'Malley M.A."/>
        </authorList>
    </citation>
    <scope>NUCLEOTIDE SEQUENCE [LARGE SCALE GENOMIC DNA]</scope>
    <source>
        <strain evidence="9">finn</strain>
    </source>
</reference>
<dbReference type="InterPro" id="IPR032629">
    <property type="entry name" value="DCB_dom"/>
</dbReference>
<dbReference type="InterPro" id="IPR023394">
    <property type="entry name" value="Sec7_C_sf"/>
</dbReference>
<evidence type="ECO:0000256" key="5">
    <source>
        <dbReference type="ARBA" id="ARBA00060451"/>
    </source>
</evidence>
<keyword evidence="3" id="KW-0653">Protein transport</keyword>
<dbReference type="InterPro" id="IPR046455">
    <property type="entry name" value="Sec7/BIG1-like_C"/>
</dbReference>
<keyword evidence="2" id="KW-0963">Cytoplasm</keyword>
<feature type="region of interest" description="Disordered" evidence="6">
    <location>
        <begin position="358"/>
        <end position="395"/>
    </location>
</feature>
<dbReference type="Gene3D" id="1.10.220.20">
    <property type="match status" value="1"/>
</dbReference>
<dbReference type="GO" id="GO:0030663">
    <property type="term" value="C:COPI-coated vesicle membrane"/>
    <property type="evidence" value="ECO:0007669"/>
    <property type="project" value="UniProtKB-SubCell"/>
</dbReference>
<proteinExistence type="predicted"/>
<evidence type="ECO:0000313" key="9">
    <source>
        <dbReference type="Proteomes" id="UP000193719"/>
    </source>
</evidence>
<keyword evidence="1" id="KW-0813">Transport</keyword>
<gene>
    <name evidence="8" type="ORF">BCR36DRAFT_374917</name>
</gene>
<comment type="subcellular location">
    <subcellularLocation>
        <location evidence="5">Cytoplasmic vesicle</location>
        <location evidence="5">COPI-coated vesicle membrane</location>
    </subcellularLocation>
</comment>
<dbReference type="STRING" id="1754191.A0A1Y1UVB3"/>
<feature type="compositionally biased region" description="Polar residues" evidence="6">
    <location>
        <begin position="1959"/>
        <end position="1986"/>
    </location>
</feature>